<dbReference type="InterPro" id="IPR001128">
    <property type="entry name" value="Cyt_P450"/>
</dbReference>
<comment type="cofactor">
    <cofactor evidence="1 7">
        <name>heme</name>
        <dbReference type="ChEBI" id="CHEBI:30413"/>
    </cofactor>
</comment>
<evidence type="ECO:0000256" key="1">
    <source>
        <dbReference type="ARBA" id="ARBA00001971"/>
    </source>
</evidence>
<comment type="similarity">
    <text evidence="2">Belongs to the cytochrome P450 family.</text>
</comment>
<dbReference type="Pfam" id="PF00067">
    <property type="entry name" value="p450"/>
    <property type="match status" value="1"/>
</dbReference>
<name>A0A5N7BNU3_9EURO</name>
<dbReference type="InterPro" id="IPR050121">
    <property type="entry name" value="Cytochrome_P450_monoxygenase"/>
</dbReference>
<keyword evidence="7" id="KW-0349">Heme</keyword>
<dbReference type="Proteomes" id="UP000326198">
    <property type="component" value="Unassembled WGS sequence"/>
</dbReference>
<dbReference type="EMBL" id="ML736155">
    <property type="protein sequence ID" value="KAE8383482.1"/>
    <property type="molecule type" value="Genomic_DNA"/>
</dbReference>
<dbReference type="GO" id="GO:0016705">
    <property type="term" value="F:oxidoreductase activity, acting on paired donors, with incorporation or reduction of molecular oxygen"/>
    <property type="evidence" value="ECO:0007669"/>
    <property type="project" value="InterPro"/>
</dbReference>
<feature type="transmembrane region" description="Helical" evidence="8">
    <location>
        <begin position="24"/>
        <end position="43"/>
    </location>
</feature>
<evidence type="ECO:0000256" key="7">
    <source>
        <dbReference type="PIRSR" id="PIRSR602401-1"/>
    </source>
</evidence>
<evidence type="ECO:0000256" key="2">
    <source>
        <dbReference type="ARBA" id="ARBA00010617"/>
    </source>
</evidence>
<reference evidence="9 10" key="1">
    <citation type="submission" date="2019-04" db="EMBL/GenBank/DDBJ databases">
        <title>Friends and foes A comparative genomics studyof 23 Aspergillus species from section Flavi.</title>
        <authorList>
            <consortium name="DOE Joint Genome Institute"/>
            <person name="Kjaerbolling I."/>
            <person name="Vesth T."/>
            <person name="Frisvad J.C."/>
            <person name="Nybo J.L."/>
            <person name="Theobald S."/>
            <person name="Kildgaard S."/>
            <person name="Isbrandt T."/>
            <person name="Kuo A."/>
            <person name="Sato A."/>
            <person name="Lyhne E.K."/>
            <person name="Kogle M.E."/>
            <person name="Wiebenga A."/>
            <person name="Kun R.S."/>
            <person name="Lubbers R.J."/>
            <person name="Makela M.R."/>
            <person name="Barry K."/>
            <person name="Chovatia M."/>
            <person name="Clum A."/>
            <person name="Daum C."/>
            <person name="Haridas S."/>
            <person name="He G."/>
            <person name="LaButti K."/>
            <person name="Lipzen A."/>
            <person name="Mondo S."/>
            <person name="Riley R."/>
            <person name="Salamov A."/>
            <person name="Simmons B.A."/>
            <person name="Magnuson J.K."/>
            <person name="Henrissat B."/>
            <person name="Mortensen U.H."/>
            <person name="Larsen T.O."/>
            <person name="Devries R.P."/>
            <person name="Grigoriev I.V."/>
            <person name="Machida M."/>
            <person name="Baker S.E."/>
            <person name="Andersen M.R."/>
        </authorList>
    </citation>
    <scope>NUCLEOTIDE SEQUENCE [LARGE SCALE GENOMIC DNA]</scope>
    <source>
        <strain evidence="9 10">IBT 29228</strain>
    </source>
</reference>
<keyword evidence="10" id="KW-1185">Reference proteome</keyword>
<keyword evidence="4" id="KW-0560">Oxidoreductase</keyword>
<accession>A0A5N7BNU3</accession>
<evidence type="ECO:0000256" key="3">
    <source>
        <dbReference type="ARBA" id="ARBA00022723"/>
    </source>
</evidence>
<evidence type="ECO:0000313" key="10">
    <source>
        <dbReference type="Proteomes" id="UP000326198"/>
    </source>
</evidence>
<protein>
    <submittedName>
        <fullName evidence="9">Cytochrome P450</fullName>
    </submittedName>
</protein>
<dbReference type="PRINTS" id="PR00463">
    <property type="entry name" value="EP450I"/>
</dbReference>
<keyword evidence="3 7" id="KW-0479">Metal-binding</keyword>
<dbReference type="GO" id="GO:0044550">
    <property type="term" value="P:secondary metabolite biosynthetic process"/>
    <property type="evidence" value="ECO:0007669"/>
    <property type="project" value="UniProtKB-ARBA"/>
</dbReference>
<organism evidence="9 10">
    <name type="scientific">Aspergillus bertholletiae</name>
    <dbReference type="NCBI Taxonomy" id="1226010"/>
    <lineage>
        <taxon>Eukaryota</taxon>
        <taxon>Fungi</taxon>
        <taxon>Dikarya</taxon>
        <taxon>Ascomycota</taxon>
        <taxon>Pezizomycotina</taxon>
        <taxon>Eurotiomycetes</taxon>
        <taxon>Eurotiomycetidae</taxon>
        <taxon>Eurotiales</taxon>
        <taxon>Aspergillaceae</taxon>
        <taxon>Aspergillus</taxon>
        <taxon>Aspergillus subgen. Circumdati</taxon>
    </lineage>
</organism>
<dbReference type="InterPro" id="IPR002401">
    <property type="entry name" value="Cyt_P450_E_grp-I"/>
</dbReference>
<dbReference type="InterPro" id="IPR036396">
    <property type="entry name" value="Cyt_P450_sf"/>
</dbReference>
<keyword evidence="6" id="KW-0503">Monooxygenase</keyword>
<dbReference type="CDD" id="cd20615">
    <property type="entry name" value="CYP_GliC-like"/>
    <property type="match status" value="1"/>
</dbReference>
<dbReference type="GO" id="GO:0020037">
    <property type="term" value="F:heme binding"/>
    <property type="evidence" value="ECO:0007669"/>
    <property type="project" value="InterPro"/>
</dbReference>
<dbReference type="AlphaFoldDB" id="A0A5N7BNU3"/>
<evidence type="ECO:0000256" key="8">
    <source>
        <dbReference type="SAM" id="Phobius"/>
    </source>
</evidence>
<gene>
    <name evidence="9" type="ORF">BDV26DRAFT_287668</name>
</gene>
<keyword evidence="8" id="KW-1133">Transmembrane helix</keyword>
<dbReference type="PANTHER" id="PTHR24305">
    <property type="entry name" value="CYTOCHROME P450"/>
    <property type="match status" value="1"/>
</dbReference>
<proteinExistence type="inferred from homology"/>
<feature type="binding site" description="axial binding residue" evidence="7">
    <location>
        <position position="459"/>
    </location>
    <ligand>
        <name>heme</name>
        <dbReference type="ChEBI" id="CHEBI:30413"/>
    </ligand>
    <ligandPart>
        <name>Fe</name>
        <dbReference type="ChEBI" id="CHEBI:18248"/>
    </ligandPart>
</feature>
<keyword evidence="8" id="KW-0472">Membrane</keyword>
<evidence type="ECO:0000256" key="5">
    <source>
        <dbReference type="ARBA" id="ARBA00023004"/>
    </source>
</evidence>
<dbReference type="OrthoDB" id="2789670at2759"/>
<dbReference type="GO" id="GO:0005506">
    <property type="term" value="F:iron ion binding"/>
    <property type="evidence" value="ECO:0007669"/>
    <property type="project" value="InterPro"/>
</dbReference>
<evidence type="ECO:0000256" key="4">
    <source>
        <dbReference type="ARBA" id="ARBA00023002"/>
    </source>
</evidence>
<evidence type="ECO:0000256" key="6">
    <source>
        <dbReference type="ARBA" id="ARBA00023033"/>
    </source>
</evidence>
<dbReference type="Gene3D" id="1.10.630.10">
    <property type="entry name" value="Cytochrome P450"/>
    <property type="match status" value="1"/>
</dbReference>
<keyword evidence="5 7" id="KW-0408">Iron</keyword>
<dbReference type="PANTHER" id="PTHR24305:SF235">
    <property type="entry name" value="CYTOCHROME P450 MONOOXYGENASE APDB-RELATED"/>
    <property type="match status" value="1"/>
</dbReference>
<evidence type="ECO:0000313" key="9">
    <source>
        <dbReference type="EMBL" id="KAE8383482.1"/>
    </source>
</evidence>
<dbReference type="GO" id="GO:0004497">
    <property type="term" value="F:monooxygenase activity"/>
    <property type="evidence" value="ECO:0007669"/>
    <property type="project" value="UniProtKB-KW"/>
</dbReference>
<sequence>MNYIDHALVKFSQPFGSMEGLTRLSPSTAIALGVSICIVALLLSRNGNKIKCLDMDGVPMKELSLGSVSKAALLFEPHQISREGEKLAHDEPYLIYDGQCREVVLHTAEHVREFLRKDAKDHFKPAGMNFGDYFSRILGQCVGALHGEQWRDVRRYFDPAYTHSAGLAMIPSFQNEVGKWLKSLQNDSLRAGVGRLIVDVPTSCKILPLRVIPQSFYGEAFDDDAYEKLVRIGQTQKQALKYAVMGWWQKYRWFNMLPTPSRRVLDQYHRDWKAFNLEILETARRKGLAAPADHIYKGVQPDGAMTVDQYLQTIDEMIFTNIDITSSVLAFMLSLLAQHPDFQQRLYDEIMAQRTEKGLDMKVYMARQDSLLHYLCLETLRLNPATLFSVPECTSIDKVIGRYKVPARTPVIIDVRRLNTNALTWGPDGGQFRPERFATLSSNHYRYGFMRFGVASSKCLGKHMADTLMKVAMATILEQYRIDEVEKGIGVKEGDLAFIKRK</sequence>
<keyword evidence="8" id="KW-0812">Transmembrane</keyword>
<dbReference type="SUPFAM" id="SSF48264">
    <property type="entry name" value="Cytochrome P450"/>
    <property type="match status" value="1"/>
</dbReference>